<dbReference type="SUPFAM" id="SSF52833">
    <property type="entry name" value="Thioredoxin-like"/>
    <property type="match status" value="1"/>
</dbReference>
<dbReference type="InterPro" id="IPR010987">
    <property type="entry name" value="Glutathione-S-Trfase_C-like"/>
</dbReference>
<dbReference type="OrthoDB" id="9811242at2"/>
<dbReference type="Pfam" id="PF02798">
    <property type="entry name" value="GST_N"/>
    <property type="match status" value="1"/>
</dbReference>
<dbReference type="Gene3D" id="3.40.30.10">
    <property type="entry name" value="Glutaredoxin"/>
    <property type="match status" value="1"/>
</dbReference>
<evidence type="ECO:0000259" key="2">
    <source>
        <dbReference type="PROSITE" id="PS50405"/>
    </source>
</evidence>
<name>A0A0D0Q8P6_9RHOB</name>
<dbReference type="SUPFAM" id="SSF47616">
    <property type="entry name" value="GST C-terminal domain-like"/>
    <property type="match status" value="1"/>
</dbReference>
<dbReference type="STRING" id="1123501.Wenmar_02452"/>
<accession>A0A0D0Q8P6</accession>
<reference evidence="3 4" key="1">
    <citation type="submission" date="2013-01" db="EMBL/GenBank/DDBJ databases">
        <authorList>
            <person name="Fiebig A."/>
            <person name="Goeker M."/>
            <person name="Klenk H.-P.P."/>
        </authorList>
    </citation>
    <scope>NUCLEOTIDE SEQUENCE [LARGE SCALE GENOMIC DNA]</scope>
    <source>
        <strain evidence="3 4">DSM 24838</strain>
    </source>
</reference>
<evidence type="ECO:0000313" key="4">
    <source>
        <dbReference type="Proteomes" id="UP000035100"/>
    </source>
</evidence>
<dbReference type="InterPro" id="IPR036282">
    <property type="entry name" value="Glutathione-S-Trfase_C_sf"/>
</dbReference>
<dbReference type="InterPro" id="IPR004045">
    <property type="entry name" value="Glutathione_S-Trfase_N"/>
</dbReference>
<dbReference type="PATRIC" id="fig|1123501.6.peg.2565"/>
<dbReference type="FunFam" id="3.40.30.10:FF:000331">
    <property type="entry name" value="Glutathione S-transferase"/>
    <property type="match status" value="1"/>
</dbReference>
<dbReference type="PANTHER" id="PTHR44051">
    <property type="entry name" value="GLUTATHIONE S-TRANSFERASE-RELATED"/>
    <property type="match status" value="1"/>
</dbReference>
<feature type="domain" description="GST N-terminal" evidence="1">
    <location>
        <begin position="9"/>
        <end position="87"/>
    </location>
</feature>
<dbReference type="GO" id="GO:0004364">
    <property type="term" value="F:glutathione transferase activity"/>
    <property type="evidence" value="ECO:0007669"/>
    <property type="project" value="UniProtKB-EC"/>
</dbReference>
<organism evidence="3 4">
    <name type="scientific">Wenxinia marina DSM 24838</name>
    <dbReference type="NCBI Taxonomy" id="1123501"/>
    <lineage>
        <taxon>Bacteria</taxon>
        <taxon>Pseudomonadati</taxon>
        <taxon>Pseudomonadota</taxon>
        <taxon>Alphaproteobacteria</taxon>
        <taxon>Rhodobacterales</taxon>
        <taxon>Roseobacteraceae</taxon>
        <taxon>Wenxinia</taxon>
    </lineage>
</organism>
<dbReference type="InterPro" id="IPR036249">
    <property type="entry name" value="Thioredoxin-like_sf"/>
</dbReference>
<keyword evidence="3" id="KW-0808">Transferase</keyword>
<dbReference type="PANTHER" id="PTHR44051:SF8">
    <property type="entry name" value="GLUTATHIONE S-TRANSFERASE GSTA"/>
    <property type="match status" value="1"/>
</dbReference>
<dbReference type="CDD" id="cd03207">
    <property type="entry name" value="GST_C_8"/>
    <property type="match status" value="1"/>
</dbReference>
<dbReference type="PROSITE" id="PS50404">
    <property type="entry name" value="GST_NTER"/>
    <property type="match status" value="1"/>
</dbReference>
<comment type="caution">
    <text evidence="3">The sequence shown here is derived from an EMBL/GenBank/DDBJ whole genome shotgun (WGS) entry which is preliminary data.</text>
</comment>
<protein>
    <submittedName>
        <fullName evidence="3">Glutathione S-transferase</fullName>
        <ecNumber evidence="3">2.5.1.18</ecNumber>
    </submittedName>
</protein>
<proteinExistence type="predicted"/>
<sequence length="213" mass="23005">MQPLILTTFDWVPEGPRGYVRDLRVRWALEEAGLPYEVRTTNAVDRGADHLARQPFAQVPYLQDGDLCLFESGAILCWLGRRSPALMPQDEAGRAVVTQWIFAALNSVEPHAVAWASAVAKGAEPPATLGRRLDGLERELTGREWIAGAFSAADIALADVLRGPDRRGGLDGHPAVATYLARATARPAFRIALADQLEHFAKAPPPGPVGGAR</sequence>
<dbReference type="AlphaFoldDB" id="A0A0D0Q8P6"/>
<evidence type="ECO:0000313" key="3">
    <source>
        <dbReference type="EMBL" id="KIQ68727.1"/>
    </source>
</evidence>
<dbReference type="EMBL" id="AONG01000012">
    <property type="protein sequence ID" value="KIQ68727.1"/>
    <property type="molecule type" value="Genomic_DNA"/>
</dbReference>
<evidence type="ECO:0000259" key="1">
    <source>
        <dbReference type="PROSITE" id="PS50404"/>
    </source>
</evidence>
<dbReference type="CDD" id="cd03046">
    <property type="entry name" value="GST_N_GTT1_like"/>
    <property type="match status" value="1"/>
</dbReference>
<dbReference type="EC" id="2.5.1.18" evidence="3"/>
<dbReference type="RefSeq" id="WP_018301363.1">
    <property type="nucleotide sequence ID" value="NZ_KB902277.1"/>
</dbReference>
<feature type="domain" description="GST C-terminal" evidence="2">
    <location>
        <begin position="90"/>
        <end position="205"/>
    </location>
</feature>
<dbReference type="eggNOG" id="COG0625">
    <property type="taxonomic scope" value="Bacteria"/>
</dbReference>
<gene>
    <name evidence="3" type="ORF">Wenmar_02452</name>
</gene>
<dbReference type="PROSITE" id="PS50405">
    <property type="entry name" value="GST_CTER"/>
    <property type="match status" value="1"/>
</dbReference>
<dbReference type="SFLD" id="SFLDS00019">
    <property type="entry name" value="Glutathione_Transferase_(cytos"/>
    <property type="match status" value="1"/>
</dbReference>
<dbReference type="SFLD" id="SFLDG00358">
    <property type="entry name" value="Main_(cytGST)"/>
    <property type="match status" value="1"/>
</dbReference>
<keyword evidence="4" id="KW-1185">Reference proteome</keyword>
<dbReference type="Gene3D" id="1.20.1050.10">
    <property type="match status" value="1"/>
</dbReference>
<dbReference type="InterPro" id="IPR040079">
    <property type="entry name" value="Glutathione_S-Trfase"/>
</dbReference>
<dbReference type="Proteomes" id="UP000035100">
    <property type="component" value="Unassembled WGS sequence"/>
</dbReference>